<comment type="subcellular location">
    <subcellularLocation>
        <location evidence="1">Secreted</location>
        <location evidence="1">Extracellular space</location>
        <location evidence="1">Extracellular matrix</location>
    </subcellularLocation>
</comment>
<keyword evidence="4" id="KW-0732">Signal</keyword>
<evidence type="ECO:0008006" key="15">
    <source>
        <dbReference type="Google" id="ProtNLM"/>
    </source>
</evidence>
<dbReference type="InterPro" id="IPR002035">
    <property type="entry name" value="VWF_A"/>
</dbReference>
<dbReference type="PROSITE" id="PS00280">
    <property type="entry name" value="BPTI_KUNITZ_1"/>
    <property type="match status" value="2"/>
</dbReference>
<evidence type="ECO:0000256" key="3">
    <source>
        <dbReference type="ARBA" id="ARBA00022530"/>
    </source>
</evidence>
<dbReference type="PANTHER" id="PTHR24020:SF86">
    <property type="entry name" value="COLLAGEN, TYPE VI, ALPHA 4"/>
    <property type="match status" value="1"/>
</dbReference>
<evidence type="ECO:0000259" key="12">
    <source>
        <dbReference type="PROSITE" id="PS50279"/>
    </source>
</evidence>
<keyword evidence="9" id="KW-0325">Glycoprotein</keyword>
<feature type="domain" description="VWFA" evidence="11">
    <location>
        <begin position="504"/>
        <end position="677"/>
    </location>
</feature>
<evidence type="ECO:0000256" key="4">
    <source>
        <dbReference type="ARBA" id="ARBA00022729"/>
    </source>
</evidence>
<dbReference type="GO" id="GO:0007155">
    <property type="term" value="P:cell adhesion"/>
    <property type="evidence" value="ECO:0007669"/>
    <property type="project" value="UniProtKB-KW"/>
</dbReference>
<dbReference type="FunFam" id="3.40.50.410:FF:000003">
    <property type="entry name" value="Collagen type VI alpha 3 chain"/>
    <property type="match status" value="4"/>
</dbReference>
<dbReference type="FunFam" id="4.10.410.10:FF:000020">
    <property type="entry name" value="Collagen, type VI, alpha 3"/>
    <property type="match status" value="2"/>
</dbReference>
<proteinExistence type="predicted"/>
<evidence type="ECO:0000313" key="14">
    <source>
        <dbReference type="Proteomes" id="UP001187315"/>
    </source>
</evidence>
<dbReference type="InterPro" id="IPR036880">
    <property type="entry name" value="Kunitz_BPTI_sf"/>
</dbReference>
<dbReference type="InterPro" id="IPR036465">
    <property type="entry name" value="vWFA_dom_sf"/>
</dbReference>
<protein>
    <recommendedName>
        <fullName evidence="15">Collagen alpha-6(VI) chain</fullName>
    </recommendedName>
</protein>
<keyword evidence="5" id="KW-0677">Repeat</keyword>
<dbReference type="Proteomes" id="UP001187315">
    <property type="component" value="Unassembled WGS sequence"/>
</dbReference>
<keyword evidence="7" id="KW-0176">Collagen</keyword>
<dbReference type="CDD" id="cd01472">
    <property type="entry name" value="vWA_collagen"/>
    <property type="match status" value="2"/>
</dbReference>
<feature type="region of interest" description="Disordered" evidence="10">
    <location>
        <begin position="2751"/>
        <end position="2793"/>
    </location>
</feature>
<dbReference type="FunFam" id="3.40.50.410:FF:000004">
    <property type="entry name" value="collagen alpha-6(VI) chain"/>
    <property type="match status" value="2"/>
</dbReference>
<dbReference type="InterPro" id="IPR002223">
    <property type="entry name" value="Kunitz_BPTI"/>
</dbReference>
<feature type="domain" description="BPTI/Kunitz inhibitor" evidence="12">
    <location>
        <begin position="2863"/>
        <end position="2913"/>
    </location>
</feature>
<feature type="domain" description="VWFA" evidence="11">
    <location>
        <begin position="1466"/>
        <end position="1644"/>
    </location>
</feature>
<feature type="domain" description="VWFA" evidence="11">
    <location>
        <begin position="2426"/>
        <end position="2623"/>
    </location>
</feature>
<dbReference type="Pfam" id="PF00092">
    <property type="entry name" value="VWA"/>
    <property type="match status" value="10"/>
</dbReference>
<evidence type="ECO:0000256" key="10">
    <source>
        <dbReference type="SAM" id="MobiDB-lite"/>
    </source>
</evidence>
<dbReference type="EMBL" id="JAVHJS010000007">
    <property type="protein sequence ID" value="KAK2853097.1"/>
    <property type="molecule type" value="Genomic_DNA"/>
</dbReference>
<evidence type="ECO:0000256" key="2">
    <source>
        <dbReference type="ARBA" id="ARBA00022525"/>
    </source>
</evidence>
<dbReference type="FunFam" id="3.40.50.410:FF:000001">
    <property type="entry name" value="Collagen, type XII, alpha 1"/>
    <property type="match status" value="1"/>
</dbReference>
<keyword evidence="8" id="KW-1015">Disulfide bond</keyword>
<accession>A0AA88T3W8</accession>
<dbReference type="CDD" id="cd22635">
    <property type="entry name" value="Kunitz_papilin"/>
    <property type="match status" value="1"/>
</dbReference>
<evidence type="ECO:0000256" key="7">
    <source>
        <dbReference type="ARBA" id="ARBA00023119"/>
    </source>
</evidence>
<feature type="domain" description="VWFA" evidence="11">
    <location>
        <begin position="901"/>
        <end position="1078"/>
    </location>
</feature>
<feature type="region of interest" description="Disordered" evidence="10">
    <location>
        <begin position="1875"/>
        <end position="2193"/>
    </location>
</feature>
<dbReference type="Gene3D" id="3.40.50.410">
    <property type="entry name" value="von Willebrand factor, type A domain"/>
    <property type="match status" value="11"/>
</dbReference>
<dbReference type="SMART" id="SM00131">
    <property type="entry name" value="KU"/>
    <property type="match status" value="2"/>
</dbReference>
<evidence type="ECO:0000313" key="13">
    <source>
        <dbReference type="EMBL" id="KAK2853097.1"/>
    </source>
</evidence>
<dbReference type="Pfam" id="PF00014">
    <property type="entry name" value="Kunitz_BPTI"/>
    <property type="match status" value="2"/>
</dbReference>
<dbReference type="PANTHER" id="PTHR24020">
    <property type="entry name" value="COLLAGEN ALPHA"/>
    <property type="match status" value="1"/>
</dbReference>
<reference evidence="13" key="1">
    <citation type="submission" date="2023-08" db="EMBL/GenBank/DDBJ databases">
        <title>Pelteobagrus vachellii genome.</title>
        <authorList>
            <person name="Liu H."/>
        </authorList>
    </citation>
    <scope>NUCLEOTIDE SEQUENCE</scope>
    <source>
        <strain evidence="13">PRFRI_2022a</strain>
        <tissue evidence="13">Muscle</tissue>
    </source>
</reference>
<dbReference type="PRINTS" id="PR00453">
    <property type="entry name" value="VWFADOMAIN"/>
</dbReference>
<feature type="domain" description="BPTI/Kunitz inhibitor" evidence="12">
    <location>
        <begin position="2794"/>
        <end position="2845"/>
    </location>
</feature>
<keyword evidence="2" id="KW-0964">Secreted</keyword>
<dbReference type="InterPro" id="IPR008160">
    <property type="entry name" value="Collagen"/>
</dbReference>
<dbReference type="Gene3D" id="4.10.410.10">
    <property type="entry name" value="Pancreatic trypsin inhibitor Kunitz domain"/>
    <property type="match status" value="2"/>
</dbReference>
<feature type="domain" description="VWFA" evidence="11">
    <location>
        <begin position="1275"/>
        <end position="1448"/>
    </location>
</feature>
<dbReference type="InterPro" id="IPR020901">
    <property type="entry name" value="Prtase_inh_Kunz-CS"/>
</dbReference>
<dbReference type="PROSITE" id="PS50234">
    <property type="entry name" value="VWFA"/>
    <property type="match status" value="11"/>
</dbReference>
<sequence length="2920" mass="320726">MDINATCRHGSDRSESRNSWRCGGTSISVRSGSLTAHTEYFSVLTSETLLSSDSRHCRTKKSNERLKFSAKQAAGTGPTMESVRGLFCIFVISSYFIFGHGQKIVCTQEAKADIVFLVDGSASIGLKNFQQIREFLMSVVSNFDIAPNKVRVGMVQFSDTPRTEFFLNTFEEKQEILDYIKRLSYKTGGTNTGQALQFLLKNHFTEQAGSRANQMVPQIAFVITDGNSQDEVEPFAQELRQKGVNVYAIGIKEADEKFLKKLASQPYENHVYSVSDFTALQEISMSVSRELCITVEEGQGERQDCSEINAADIVFLVDSSDTVGDIRFGEIRRFLHSFVEVLEVGQQKVRVGLAQFNDRPHEEFLFGAKEATKEDLLRKLQSITYLKGGPKRTGLALDFIRNNYFSQARQSVSKIAIVITDGESSDAVQEPAQELRKQGVVVFVIETGRANNARLQAIANSPQNEFLFSMDDYQSVPGLIENLHRRVCIAVDDQLRASSLKFADVFFLVDSTASRPESQQIRTFLTRLVNQLAVDKDGNHVGLAQFSGNVEEEFLLNTNMSKNEILAAIRTLRLKPKGVRQTGKAIEYARKNFFNTSTGSRIAQGFKQVLLVTSVGKSNDSAVRPSRTIKKDGVRVISVGLGKAEMDELDDISSPNQTHKLTTQSALQVVQKVKSAIDSQETSVSQECKSANIADVVFIVDKSGNMGAENFQLVRNFLLNTISGLDVGIHKVRIAIVHYSDVPRADVDLNTFGDKSEILHYVQSLSYGRGKAYTGAALRFAKDRVFTKERGSRSDEHVQQIAVVITDGWSADDVTAPAAELRRSGVTVFALGIKNVNVQELKEIASYPPRKFVFNVESFVKLNALSSMLTKSLCGDITSTFIPIFKDISLQKGCKFTAEADIYFLLDESGSISYEDFDEMKAFILEFLHLFEIGPDRVRIGVVKFASHAKMVFRLDTYNTKSDVEKAVKALIMDGGGTRIDLGLEAMIPLFKRASQTRKEKVREILIMITDGKSEPVGTPVNIPAEELRKQNITIYAIGVKDADMAELIDVSGSPKRTFYVQNYDALKLIKTKVLKEICSFEACEDLSADVVFLIDGGDAVDELDFNKTKELIDFAVEKLPVKEDRVRFAVVQYSTNTVVEFALNAFHDKESLQKEIASIRQVKGKTYTGKAIQEVLTMFQESGGRRAKTLQFLILVTDSVSKDDVIQPSRALREQNINIYAIGFGHASKSQLLDISGSYERAYFDNDFASLQTLGSEVIFKICNTECKRPELIDVIFLVDGSNSDDSANFQLKKRLMGAVVKKADVGQKRVRFGAIVYSDRPKSEFTLNQYVSKDKVLEAISGLHAPGGKRNTAQALKSALSYFAAAHGGRRSQHVPQVLCLITDGPVADVAGLARWPDDLSGSEVNMFAIGTAGASEAELTRITGNNERAFYVDNYEAFKTLYKPITQQLCNLTKPVCEKELADLVILIDGSESISEENWNVVKGSAINIVKKLEIAPDKWRVSVAQFSDKVLNHFYLDKYNNLAGVEQGIHEISQRKQGTNTWEALKEIGDYFTPEHGSRIKQEVSQILLLITDGKANDKEDTTTLANLRAKNIEVYAIGIGHDINHHELIKIAGSSQRVFYETFESLPLKITANKVLEAICTPDYIPDPEGCSIDIAIGFDASHQTSSQSLLGPHTESIVAAAIHRLSMIRGLCCIAADKMETNFGFRLVSGKDGNVMDDFNFEKYDPNVVSKVLQIRPSTTTAFNAQLLNSFRLKLESSRAGVKVVILFTDGFDDSKERLKASAERLRQSGVNALIIVALKAGVDHQELEFGRGFSYKKPLSINMLNVGNALLEQLESVASRECCNVTCMCNGDFGTLGVVGPLGLKGGQGQLGHPGLPGDDGSPGERGQPGLNGTQGHQGCHGKRGEKGSIGYTGNRGEYGDFGLTGVDGEQGETGATGEAGPKGDPGRPGVKGIKGGSGPKGERGVTGDPGTPGQDSNVQGPKGEPGYVGRPGDQGPDGRPGVTGERGQAGSLGRKGPPGTQGLSSTEQGEPGPVGPAGHPGSWGPPGRNGAKGEKGDQGLPGVQGLYGAVGDKGAKGNPGRRGPRGQLGDVGSKGDTGPEGVTGPAGNIGADGYGPPGRKGHKGNPGFPGYPGLPGEDGTKGSTGERGPKGHRGQPGNRGNRGPPGDPGDRGFIGHQGPKGSAGTSVKTECELVNYVRENCACCGGRAQCPGYPTELVIALDMSSDVTSKAFDEMRSAAVSLLEDIAIAETNCPVGARVSIVSYNSQTSYLIRFSDHKRKIQLLEAVKGISLPRSRSRRDIGQALHFIANNVFKRVRNGKLVRKVAIVLVNGESQDIPAINTGMLKLKASGIDLGVITFKDDPNVRRAIQADETGSFKVFTSDEGRWIKECVVCYDYCKPEQSCSITRNPEPEKVDVDLTIMMDSSYDIQADQYSDVKEFLVSVLDIIDVSNEPTREDGKARIGVYQQSSTYPNYHIKEVLGLGALGDRAAIERRITEDMLQAGGSPRLDSALEWMLTNVLLEARAPRKKRMVLNVISKESERFTDKDTLKYVSMLAQCNDIVMVTLTVGEKFSWSQVEGLTTPPMAQHHIPLGQLGLRDRQYAQKYLRAFLRMLTRDFFPKPSSLNDECSTFVSKQIEHVTVVPPRKQHDVFTPAEEFTTEAVTETYAEASTDVYQEVTAPHPQVFTEIYTETYTDVYTETYTEVYTQHPEIQTEIVMVYPAETYTEVFTDVYEDVYQNEYRDQPAHENTGVDRKVSMTNSEKAEKDVGEDARHQPGPDASKGRCSLDMDMGRVCSNYESRWYYDRNAHECKHFWYGGCDGNDNRFLTKTECEETCGGSHVLLNDEPSKAEDVCQLAQDMGTCFNFMLKWHYEASRKECSRFWYGGCGGNRNRFDTQEECEARCLRAEKKL</sequence>
<evidence type="ECO:0000256" key="5">
    <source>
        <dbReference type="ARBA" id="ARBA00022737"/>
    </source>
</evidence>
<dbReference type="GO" id="GO:0004867">
    <property type="term" value="F:serine-type endopeptidase inhibitor activity"/>
    <property type="evidence" value="ECO:0007669"/>
    <property type="project" value="InterPro"/>
</dbReference>
<organism evidence="13 14">
    <name type="scientific">Tachysurus vachellii</name>
    <name type="common">Darkbarbel catfish</name>
    <name type="synonym">Pelteobagrus vachellii</name>
    <dbReference type="NCBI Taxonomy" id="175792"/>
    <lineage>
        <taxon>Eukaryota</taxon>
        <taxon>Metazoa</taxon>
        <taxon>Chordata</taxon>
        <taxon>Craniata</taxon>
        <taxon>Vertebrata</taxon>
        <taxon>Euteleostomi</taxon>
        <taxon>Actinopterygii</taxon>
        <taxon>Neopterygii</taxon>
        <taxon>Teleostei</taxon>
        <taxon>Ostariophysi</taxon>
        <taxon>Siluriformes</taxon>
        <taxon>Bagridae</taxon>
        <taxon>Tachysurus</taxon>
    </lineage>
</organism>
<keyword evidence="6" id="KW-0130">Cell adhesion</keyword>
<evidence type="ECO:0000256" key="1">
    <source>
        <dbReference type="ARBA" id="ARBA00004498"/>
    </source>
</evidence>
<dbReference type="Pfam" id="PF01391">
    <property type="entry name" value="Collagen"/>
    <property type="match status" value="2"/>
</dbReference>
<dbReference type="SMART" id="SM00327">
    <property type="entry name" value="VWA"/>
    <property type="match status" value="11"/>
</dbReference>
<name>A0AA88T3W8_TACVA</name>
<dbReference type="CDD" id="cd01450">
    <property type="entry name" value="vWFA_subfamily_ECM"/>
    <property type="match status" value="4"/>
</dbReference>
<dbReference type="InterPro" id="IPR050525">
    <property type="entry name" value="ECM_Assembly_Org"/>
</dbReference>
<keyword evidence="14" id="KW-1185">Reference proteome</keyword>
<evidence type="ECO:0000256" key="6">
    <source>
        <dbReference type="ARBA" id="ARBA00022889"/>
    </source>
</evidence>
<dbReference type="CDD" id="cd22630">
    <property type="entry name" value="Kunitz_collagen_alpha6_VI"/>
    <property type="match status" value="1"/>
</dbReference>
<dbReference type="SUPFAM" id="SSF57362">
    <property type="entry name" value="BPTI-like"/>
    <property type="match status" value="2"/>
</dbReference>
<feature type="domain" description="VWFA" evidence="11">
    <location>
        <begin position="113"/>
        <end position="287"/>
    </location>
</feature>
<feature type="domain" description="VWFA" evidence="11">
    <location>
        <begin position="695"/>
        <end position="873"/>
    </location>
</feature>
<evidence type="ECO:0000256" key="8">
    <source>
        <dbReference type="ARBA" id="ARBA00023157"/>
    </source>
</evidence>
<dbReference type="GO" id="GO:0005581">
    <property type="term" value="C:collagen trimer"/>
    <property type="evidence" value="ECO:0007669"/>
    <property type="project" value="UniProtKB-KW"/>
</dbReference>
<feature type="compositionally biased region" description="Low complexity" evidence="10">
    <location>
        <begin position="2163"/>
        <end position="2172"/>
    </location>
</feature>
<dbReference type="CDD" id="cd00198">
    <property type="entry name" value="vWFA"/>
    <property type="match status" value="1"/>
</dbReference>
<dbReference type="PRINTS" id="PR00759">
    <property type="entry name" value="BASICPTASE"/>
</dbReference>
<feature type="compositionally biased region" description="Low complexity" evidence="10">
    <location>
        <begin position="1998"/>
        <end position="2008"/>
    </location>
</feature>
<comment type="caution">
    <text evidence="13">The sequence shown here is derived from an EMBL/GenBank/DDBJ whole genome shotgun (WGS) entry which is preliminary data.</text>
</comment>
<gene>
    <name evidence="13" type="ORF">Q7C36_008298</name>
</gene>
<dbReference type="PROSITE" id="PS50279">
    <property type="entry name" value="BPTI_KUNITZ_2"/>
    <property type="match status" value="2"/>
</dbReference>
<evidence type="ECO:0000256" key="9">
    <source>
        <dbReference type="ARBA" id="ARBA00023180"/>
    </source>
</evidence>
<evidence type="ECO:0000259" key="11">
    <source>
        <dbReference type="PROSITE" id="PS50234"/>
    </source>
</evidence>
<feature type="domain" description="VWFA" evidence="11">
    <location>
        <begin position="1090"/>
        <end position="1259"/>
    </location>
</feature>
<feature type="domain" description="VWFA" evidence="11">
    <location>
        <begin position="1659"/>
        <end position="1802"/>
    </location>
</feature>
<feature type="domain" description="VWFA" evidence="11">
    <location>
        <begin position="2224"/>
        <end position="2405"/>
    </location>
</feature>
<keyword evidence="3" id="KW-0272">Extracellular matrix</keyword>
<feature type="domain" description="VWFA" evidence="11">
    <location>
        <begin position="312"/>
        <end position="483"/>
    </location>
</feature>
<dbReference type="SUPFAM" id="SSF53300">
    <property type="entry name" value="vWA-like"/>
    <property type="match status" value="11"/>
</dbReference>